<dbReference type="EMBL" id="OCYS01000078">
    <property type="protein sequence ID" value="SON86108.1"/>
    <property type="molecule type" value="Genomic_DNA"/>
</dbReference>
<gene>
    <name evidence="1" type="ORF">XAP7430_250110</name>
</gene>
<name>A0AB38DY40_XANCH</name>
<evidence type="ECO:0000313" key="1">
    <source>
        <dbReference type="EMBL" id="SON86108.1"/>
    </source>
</evidence>
<dbReference type="AlphaFoldDB" id="A0AB38DY40"/>
<proteinExistence type="predicted"/>
<organism evidence="1 2">
    <name type="scientific">Xanthomonas campestris pv. phaseoli</name>
    <dbReference type="NCBI Taxonomy" id="317013"/>
    <lineage>
        <taxon>Bacteria</taxon>
        <taxon>Pseudomonadati</taxon>
        <taxon>Pseudomonadota</taxon>
        <taxon>Gammaproteobacteria</taxon>
        <taxon>Lysobacterales</taxon>
        <taxon>Lysobacteraceae</taxon>
        <taxon>Xanthomonas</taxon>
    </lineage>
</organism>
<evidence type="ECO:0000313" key="2">
    <source>
        <dbReference type="Proteomes" id="UP000234166"/>
    </source>
</evidence>
<reference evidence="1 2" key="1">
    <citation type="submission" date="2017-10" db="EMBL/GenBank/DDBJ databases">
        <authorList>
            <person name="Regsiter A."/>
            <person name="William W."/>
        </authorList>
    </citation>
    <scope>NUCLEOTIDE SEQUENCE [LARGE SCALE GENOMIC DNA]</scope>
    <source>
        <strain evidence="1 2">CFBP7430</strain>
    </source>
</reference>
<accession>A0AB38DY40</accession>
<comment type="caution">
    <text evidence="1">The sequence shown here is derived from an EMBL/GenBank/DDBJ whole genome shotgun (WGS) entry which is preliminary data.</text>
</comment>
<protein>
    <submittedName>
        <fullName evidence="1">Uncharacterized protein</fullName>
    </submittedName>
</protein>
<sequence>MLHGSDVYEWSLSLSGHALLVSQLHGLSVAAFQLARLRETLQCDDGDLPPLHGTMRRA</sequence>
<dbReference type="Proteomes" id="UP000234166">
    <property type="component" value="Unassembled WGS sequence"/>
</dbReference>